<organism evidence="1">
    <name type="scientific">marine sediment metagenome</name>
    <dbReference type="NCBI Taxonomy" id="412755"/>
    <lineage>
        <taxon>unclassified sequences</taxon>
        <taxon>metagenomes</taxon>
        <taxon>ecological metagenomes</taxon>
    </lineage>
</organism>
<accession>X1V1F2</accession>
<sequence length="60" mass="6196">VAEMPRMGGCVLGAWGEATRGGGRTVISEFGFRLIESQTIANILPLLSGHLADGPAGKTK</sequence>
<proteinExistence type="predicted"/>
<protein>
    <submittedName>
        <fullName evidence="1">Uncharacterized protein</fullName>
    </submittedName>
</protein>
<evidence type="ECO:0000313" key="1">
    <source>
        <dbReference type="EMBL" id="GAJ23598.1"/>
    </source>
</evidence>
<reference evidence="1" key="1">
    <citation type="journal article" date="2014" name="Front. Microbiol.">
        <title>High frequency of phylogenetically diverse reductive dehalogenase-homologous genes in deep subseafloor sedimentary metagenomes.</title>
        <authorList>
            <person name="Kawai M."/>
            <person name="Futagami T."/>
            <person name="Toyoda A."/>
            <person name="Takaki Y."/>
            <person name="Nishi S."/>
            <person name="Hori S."/>
            <person name="Arai W."/>
            <person name="Tsubouchi T."/>
            <person name="Morono Y."/>
            <person name="Uchiyama I."/>
            <person name="Ito T."/>
            <person name="Fujiyama A."/>
            <person name="Inagaki F."/>
            <person name="Takami H."/>
        </authorList>
    </citation>
    <scope>NUCLEOTIDE SEQUENCE</scope>
    <source>
        <strain evidence="1">Expedition CK06-06</strain>
    </source>
</reference>
<feature type="non-terminal residue" evidence="1">
    <location>
        <position position="1"/>
    </location>
</feature>
<dbReference type="EMBL" id="BARW01041292">
    <property type="protein sequence ID" value="GAJ23598.1"/>
    <property type="molecule type" value="Genomic_DNA"/>
</dbReference>
<name>X1V1F2_9ZZZZ</name>
<gene>
    <name evidence="1" type="ORF">S12H4_61922</name>
</gene>
<comment type="caution">
    <text evidence="1">The sequence shown here is derived from an EMBL/GenBank/DDBJ whole genome shotgun (WGS) entry which is preliminary data.</text>
</comment>
<dbReference type="AlphaFoldDB" id="X1V1F2"/>